<organism evidence="1 2">
    <name type="scientific">Prorocentrum cordatum</name>
    <dbReference type="NCBI Taxonomy" id="2364126"/>
    <lineage>
        <taxon>Eukaryota</taxon>
        <taxon>Sar</taxon>
        <taxon>Alveolata</taxon>
        <taxon>Dinophyceae</taxon>
        <taxon>Prorocentrales</taxon>
        <taxon>Prorocentraceae</taxon>
        <taxon>Prorocentrum</taxon>
    </lineage>
</organism>
<evidence type="ECO:0008006" key="3">
    <source>
        <dbReference type="Google" id="ProtNLM"/>
    </source>
</evidence>
<dbReference type="InterPro" id="IPR011992">
    <property type="entry name" value="EF-hand-dom_pair"/>
</dbReference>
<gene>
    <name evidence="1" type="ORF">PCOR1329_LOCUS10432</name>
</gene>
<evidence type="ECO:0000313" key="2">
    <source>
        <dbReference type="Proteomes" id="UP001189429"/>
    </source>
</evidence>
<accession>A0ABN9QB82</accession>
<keyword evidence="2" id="KW-1185">Reference proteome</keyword>
<dbReference type="EMBL" id="CAUYUJ010002958">
    <property type="protein sequence ID" value="CAK0803145.1"/>
    <property type="molecule type" value="Genomic_DNA"/>
</dbReference>
<protein>
    <recommendedName>
        <fullName evidence="3">Calmodulin</fullName>
    </recommendedName>
</protein>
<dbReference type="Proteomes" id="UP001189429">
    <property type="component" value="Unassembled WGS sequence"/>
</dbReference>
<dbReference type="Gene3D" id="1.10.238.10">
    <property type="entry name" value="EF-hand"/>
    <property type="match status" value="1"/>
</dbReference>
<name>A0ABN9QB82_9DINO</name>
<comment type="caution">
    <text evidence="1">The sequence shown here is derived from an EMBL/GenBank/DDBJ whole genome shotgun (WGS) entry which is preliminary data.</text>
</comment>
<sequence length="146" mass="15939">MDLAPPADLECPLTARSGKTFEQIVAEFRQHDPDGQGTMERGQLLHFLRQVLAPACAEHEIELVLRASGAPEAGRVAYEQFFRWLSCCAAARISPRGDARRRPRRRALRAAAGCGAGRLGGGLHAAAVRGRRPRRRRLLGRLHGGG</sequence>
<evidence type="ECO:0000313" key="1">
    <source>
        <dbReference type="EMBL" id="CAK0803145.1"/>
    </source>
</evidence>
<dbReference type="SUPFAM" id="SSF47473">
    <property type="entry name" value="EF-hand"/>
    <property type="match status" value="1"/>
</dbReference>
<reference evidence="1" key="1">
    <citation type="submission" date="2023-10" db="EMBL/GenBank/DDBJ databases">
        <authorList>
            <person name="Chen Y."/>
            <person name="Shah S."/>
            <person name="Dougan E. K."/>
            <person name="Thang M."/>
            <person name="Chan C."/>
        </authorList>
    </citation>
    <scope>NUCLEOTIDE SEQUENCE [LARGE SCALE GENOMIC DNA]</scope>
</reference>
<proteinExistence type="predicted"/>